<evidence type="ECO:0000259" key="7">
    <source>
        <dbReference type="PROSITE" id="PS50893"/>
    </source>
</evidence>
<keyword evidence="9" id="KW-1185">Reference proteome</keyword>
<dbReference type="InterPro" id="IPR027417">
    <property type="entry name" value="P-loop_NTPase"/>
</dbReference>
<dbReference type="CDD" id="cd03230">
    <property type="entry name" value="ABC_DR_subfamily_A"/>
    <property type="match status" value="1"/>
</dbReference>
<evidence type="ECO:0000256" key="6">
    <source>
        <dbReference type="ARBA" id="ARBA00023251"/>
    </source>
</evidence>
<reference evidence="8 9" key="1">
    <citation type="submission" date="2019-06" db="EMBL/GenBank/DDBJ databases">
        <title>Sequencing the genomes of 1000 actinobacteria strains.</title>
        <authorList>
            <person name="Klenk H.-P."/>
        </authorList>
    </citation>
    <scope>NUCLEOTIDE SEQUENCE [LARGE SCALE GENOMIC DNA]</scope>
    <source>
        <strain evidence="8 9">DSM 44826</strain>
    </source>
</reference>
<evidence type="ECO:0000313" key="9">
    <source>
        <dbReference type="Proteomes" id="UP000317940"/>
    </source>
</evidence>
<dbReference type="SMART" id="SM00382">
    <property type="entry name" value="AAA"/>
    <property type="match status" value="1"/>
</dbReference>
<evidence type="ECO:0000313" key="8">
    <source>
        <dbReference type="EMBL" id="TWF98934.1"/>
    </source>
</evidence>
<keyword evidence="5 8" id="KW-0067">ATP-binding</keyword>
<dbReference type="Proteomes" id="UP000317940">
    <property type="component" value="Unassembled WGS sequence"/>
</dbReference>
<dbReference type="Pfam" id="PF00005">
    <property type="entry name" value="ABC_tran"/>
    <property type="match status" value="1"/>
</dbReference>
<evidence type="ECO:0000256" key="4">
    <source>
        <dbReference type="ARBA" id="ARBA00022741"/>
    </source>
</evidence>
<keyword evidence="6" id="KW-0046">Antibiotic resistance</keyword>
<gene>
    <name evidence="8" type="ORF">FHX73_112764</name>
</gene>
<name>A0A561UHX3_9ACTN</name>
<evidence type="ECO:0000256" key="2">
    <source>
        <dbReference type="ARBA" id="ARBA00005417"/>
    </source>
</evidence>
<keyword evidence="3" id="KW-0813">Transport</keyword>
<dbReference type="InterPro" id="IPR003593">
    <property type="entry name" value="AAA+_ATPase"/>
</dbReference>
<organism evidence="8 9">
    <name type="scientific">Kitasatospora viridis</name>
    <dbReference type="NCBI Taxonomy" id="281105"/>
    <lineage>
        <taxon>Bacteria</taxon>
        <taxon>Bacillati</taxon>
        <taxon>Actinomycetota</taxon>
        <taxon>Actinomycetes</taxon>
        <taxon>Kitasatosporales</taxon>
        <taxon>Streptomycetaceae</taxon>
        <taxon>Kitasatospora</taxon>
    </lineage>
</organism>
<dbReference type="PROSITE" id="PS50893">
    <property type="entry name" value="ABC_TRANSPORTER_2"/>
    <property type="match status" value="1"/>
</dbReference>
<protein>
    <submittedName>
        <fullName evidence="8">ABC-2 type transport system ATP-binding protein</fullName>
    </submittedName>
</protein>
<proteinExistence type="inferred from homology"/>
<evidence type="ECO:0000256" key="1">
    <source>
        <dbReference type="ARBA" id="ARBA00004202"/>
    </source>
</evidence>
<comment type="caution">
    <text evidence="8">The sequence shown here is derived from an EMBL/GenBank/DDBJ whole genome shotgun (WGS) entry which is preliminary data.</text>
</comment>
<sequence>MTGTRAMVEVEDLRRTFPRPGEEPRVALAGLDLAVPEGEVHGLLGPNGAGKTTLCRILSTVLLPTAGTARVAGLDVVADTAAVRRTVGIVFGGERGLYNRLTARQNLLYWSSLFHLPSSVAKPRVARLLERTGLADRADERVETYSRGMKQRLHLARGLINDPKVVILDEPTVGMDPVAAHDFRALVGELRADGRTLLLTTHDMAEAEAVCDRVSLVDGGRLIGTEQPSTIGRWMAAHERITAAEVPAPVAAAVRALPGVGAVTHHPDGALVVETVAEGATAAVLRHLLDHGVTALSTGRPSLEDVYLSVIGNRGLTVR</sequence>
<accession>A0A561UHX3</accession>
<dbReference type="EMBL" id="VIWT01000001">
    <property type="protein sequence ID" value="TWF98934.1"/>
    <property type="molecule type" value="Genomic_DNA"/>
</dbReference>
<dbReference type="GO" id="GO:0005886">
    <property type="term" value="C:plasma membrane"/>
    <property type="evidence" value="ECO:0007669"/>
    <property type="project" value="UniProtKB-SubCell"/>
</dbReference>
<evidence type="ECO:0000256" key="5">
    <source>
        <dbReference type="ARBA" id="ARBA00022840"/>
    </source>
</evidence>
<dbReference type="AlphaFoldDB" id="A0A561UHX3"/>
<evidence type="ECO:0000256" key="3">
    <source>
        <dbReference type="ARBA" id="ARBA00022448"/>
    </source>
</evidence>
<dbReference type="InterPro" id="IPR050763">
    <property type="entry name" value="ABC_transporter_ATP-binding"/>
</dbReference>
<dbReference type="GO" id="GO:0046677">
    <property type="term" value="P:response to antibiotic"/>
    <property type="evidence" value="ECO:0007669"/>
    <property type="project" value="UniProtKB-KW"/>
</dbReference>
<dbReference type="PANTHER" id="PTHR42711">
    <property type="entry name" value="ABC TRANSPORTER ATP-BINDING PROTEIN"/>
    <property type="match status" value="1"/>
</dbReference>
<keyword evidence="4" id="KW-0547">Nucleotide-binding</keyword>
<comment type="subcellular location">
    <subcellularLocation>
        <location evidence="1">Cell membrane</location>
        <topology evidence="1">Peripheral membrane protein</topology>
    </subcellularLocation>
</comment>
<dbReference type="InterPro" id="IPR003439">
    <property type="entry name" value="ABC_transporter-like_ATP-bd"/>
</dbReference>
<dbReference type="RefSeq" id="WP_145905286.1">
    <property type="nucleotide sequence ID" value="NZ_BAAAMZ010000011.1"/>
</dbReference>
<dbReference type="Gene3D" id="3.40.50.300">
    <property type="entry name" value="P-loop containing nucleotide triphosphate hydrolases"/>
    <property type="match status" value="1"/>
</dbReference>
<dbReference type="GO" id="GO:0005524">
    <property type="term" value="F:ATP binding"/>
    <property type="evidence" value="ECO:0007669"/>
    <property type="project" value="UniProtKB-KW"/>
</dbReference>
<comment type="similarity">
    <text evidence="2">Belongs to the ABC transporter superfamily.</text>
</comment>
<dbReference type="PANTHER" id="PTHR42711:SF5">
    <property type="entry name" value="ABC TRANSPORTER ATP-BINDING PROTEIN NATA"/>
    <property type="match status" value="1"/>
</dbReference>
<dbReference type="GO" id="GO:0016887">
    <property type="term" value="F:ATP hydrolysis activity"/>
    <property type="evidence" value="ECO:0007669"/>
    <property type="project" value="InterPro"/>
</dbReference>
<dbReference type="OrthoDB" id="9804819at2"/>
<dbReference type="SUPFAM" id="SSF52540">
    <property type="entry name" value="P-loop containing nucleoside triphosphate hydrolases"/>
    <property type="match status" value="1"/>
</dbReference>
<feature type="domain" description="ABC transporter" evidence="7">
    <location>
        <begin position="8"/>
        <end position="244"/>
    </location>
</feature>